<comment type="caution">
    <text evidence="10">The sequence shown here is derived from an EMBL/GenBank/DDBJ whole genome shotgun (WGS) entry which is preliminary data.</text>
</comment>
<dbReference type="InterPro" id="IPR006620">
    <property type="entry name" value="Pro_4_hyd_alph"/>
</dbReference>
<dbReference type="InterPro" id="IPR005123">
    <property type="entry name" value="Oxoglu/Fe-dep_dioxygenase_dom"/>
</dbReference>
<comment type="subcellular location">
    <subcellularLocation>
        <location evidence="2">Endoplasmic reticulum membrane</location>
        <topology evidence="2">Single-pass type II membrane protein</topology>
    </subcellularLocation>
</comment>
<evidence type="ECO:0000256" key="1">
    <source>
        <dbReference type="ARBA" id="ARBA00001961"/>
    </source>
</evidence>
<keyword evidence="11" id="KW-1185">Reference proteome</keyword>
<gene>
    <name evidence="10" type="ORF">Cgig2_020348</name>
</gene>
<dbReference type="OrthoDB" id="420380at2759"/>
<dbReference type="PANTHER" id="PTHR10869">
    <property type="entry name" value="PROLYL 4-HYDROXYLASE ALPHA SUBUNIT"/>
    <property type="match status" value="1"/>
</dbReference>
<dbReference type="AlphaFoldDB" id="A0A9Q1QG95"/>
<dbReference type="GO" id="GO:0031418">
    <property type="term" value="F:L-ascorbic acid binding"/>
    <property type="evidence" value="ECO:0007669"/>
    <property type="project" value="InterPro"/>
</dbReference>
<keyword evidence="4" id="KW-0223">Dioxygenase</keyword>
<dbReference type="InterPro" id="IPR045054">
    <property type="entry name" value="P4HA-like"/>
</dbReference>
<accession>A0A9Q1QG95</accession>
<dbReference type="InterPro" id="IPR044862">
    <property type="entry name" value="Pro_4_hyd_alph_FE2OG_OXY"/>
</dbReference>
<evidence type="ECO:0000256" key="7">
    <source>
        <dbReference type="ARBA" id="ARBA00023004"/>
    </source>
</evidence>
<feature type="domain" description="Fe2OG dioxygenase" evidence="9">
    <location>
        <begin position="100"/>
        <end position="246"/>
    </location>
</feature>
<keyword evidence="5" id="KW-0812">Transmembrane</keyword>
<organism evidence="10 11">
    <name type="scientific">Carnegiea gigantea</name>
    <dbReference type="NCBI Taxonomy" id="171969"/>
    <lineage>
        <taxon>Eukaryota</taxon>
        <taxon>Viridiplantae</taxon>
        <taxon>Streptophyta</taxon>
        <taxon>Embryophyta</taxon>
        <taxon>Tracheophyta</taxon>
        <taxon>Spermatophyta</taxon>
        <taxon>Magnoliopsida</taxon>
        <taxon>eudicotyledons</taxon>
        <taxon>Gunneridae</taxon>
        <taxon>Pentapetalae</taxon>
        <taxon>Caryophyllales</taxon>
        <taxon>Cactineae</taxon>
        <taxon>Cactaceae</taxon>
        <taxon>Cactoideae</taxon>
        <taxon>Echinocereeae</taxon>
        <taxon>Carnegiea</taxon>
    </lineage>
</organism>
<dbReference type="Pfam" id="PF13640">
    <property type="entry name" value="2OG-FeII_Oxy_3"/>
    <property type="match status" value="1"/>
</dbReference>
<comment type="catalytic activity">
    <reaction evidence="8">
        <text>L-prolyl-[collagen] + 2-oxoglutarate + O2 = trans-4-hydroxy-L-prolyl-[collagen] + succinate + CO2</text>
        <dbReference type="Rhea" id="RHEA:18945"/>
        <dbReference type="Rhea" id="RHEA-COMP:11676"/>
        <dbReference type="Rhea" id="RHEA-COMP:11680"/>
        <dbReference type="ChEBI" id="CHEBI:15379"/>
        <dbReference type="ChEBI" id="CHEBI:16526"/>
        <dbReference type="ChEBI" id="CHEBI:16810"/>
        <dbReference type="ChEBI" id="CHEBI:30031"/>
        <dbReference type="ChEBI" id="CHEBI:50342"/>
        <dbReference type="ChEBI" id="CHEBI:61965"/>
        <dbReference type="EC" id="1.14.11.2"/>
    </reaction>
</comment>
<proteinExistence type="predicted"/>
<protein>
    <recommendedName>
        <fullName evidence="9">Fe2OG dioxygenase domain-containing protein</fullName>
    </recommendedName>
</protein>
<evidence type="ECO:0000256" key="2">
    <source>
        <dbReference type="ARBA" id="ARBA00004648"/>
    </source>
</evidence>
<dbReference type="SMART" id="SM00702">
    <property type="entry name" value="P4Hc"/>
    <property type="match status" value="1"/>
</dbReference>
<dbReference type="Gene3D" id="2.60.120.620">
    <property type="entry name" value="q2cbj1_9rhob like domain"/>
    <property type="match status" value="1"/>
</dbReference>
<keyword evidence="6" id="KW-0560">Oxidoreductase</keyword>
<evidence type="ECO:0000256" key="5">
    <source>
        <dbReference type="ARBA" id="ARBA00022968"/>
    </source>
</evidence>
<dbReference type="Proteomes" id="UP001153076">
    <property type="component" value="Unassembled WGS sequence"/>
</dbReference>
<dbReference type="GO" id="GO:0004656">
    <property type="term" value="F:procollagen-proline 4-dioxygenase activity"/>
    <property type="evidence" value="ECO:0007669"/>
    <property type="project" value="UniProtKB-EC"/>
</dbReference>
<reference evidence="10" key="1">
    <citation type="submission" date="2022-04" db="EMBL/GenBank/DDBJ databases">
        <title>Carnegiea gigantea Genome sequencing and assembly v2.</title>
        <authorList>
            <person name="Copetti D."/>
            <person name="Sanderson M.J."/>
            <person name="Burquez A."/>
            <person name="Wojciechowski M.F."/>
        </authorList>
    </citation>
    <scope>NUCLEOTIDE SEQUENCE</scope>
    <source>
        <strain evidence="10">SGP5-SGP5p</strain>
        <tissue evidence="10">Aerial part</tissue>
    </source>
</reference>
<evidence type="ECO:0000313" key="10">
    <source>
        <dbReference type="EMBL" id="KAJ8441057.1"/>
    </source>
</evidence>
<comment type="cofactor">
    <cofactor evidence="1">
        <name>L-ascorbate</name>
        <dbReference type="ChEBI" id="CHEBI:38290"/>
    </cofactor>
</comment>
<dbReference type="EMBL" id="JAKOGI010000177">
    <property type="protein sequence ID" value="KAJ8441057.1"/>
    <property type="molecule type" value="Genomic_DNA"/>
</dbReference>
<dbReference type="PROSITE" id="PS51471">
    <property type="entry name" value="FE2OG_OXY"/>
    <property type="match status" value="1"/>
</dbReference>
<dbReference type="PANTHER" id="PTHR10869:SF123">
    <property type="entry name" value="PROLYL 4-HYDROXYLASE 10-RELATED"/>
    <property type="match status" value="1"/>
</dbReference>
<dbReference type="GO" id="GO:0005789">
    <property type="term" value="C:endoplasmic reticulum membrane"/>
    <property type="evidence" value="ECO:0007669"/>
    <property type="project" value="UniProtKB-SubCell"/>
</dbReference>
<evidence type="ECO:0000256" key="3">
    <source>
        <dbReference type="ARBA" id="ARBA00022723"/>
    </source>
</evidence>
<evidence type="ECO:0000313" key="11">
    <source>
        <dbReference type="Proteomes" id="UP001153076"/>
    </source>
</evidence>
<dbReference type="GO" id="GO:0005506">
    <property type="term" value="F:iron ion binding"/>
    <property type="evidence" value="ECO:0007669"/>
    <property type="project" value="InterPro"/>
</dbReference>
<evidence type="ECO:0000256" key="8">
    <source>
        <dbReference type="ARBA" id="ARBA00049169"/>
    </source>
</evidence>
<keyword evidence="3" id="KW-0479">Metal-binding</keyword>
<name>A0A9Q1QG95_9CARY</name>
<keyword evidence="7" id="KW-0408">Iron</keyword>
<keyword evidence="5" id="KW-0735">Signal-anchor</keyword>
<evidence type="ECO:0000256" key="4">
    <source>
        <dbReference type="ARBA" id="ARBA00022964"/>
    </source>
</evidence>
<evidence type="ECO:0000256" key="6">
    <source>
        <dbReference type="ARBA" id="ARBA00023002"/>
    </source>
</evidence>
<evidence type="ECO:0000259" key="9">
    <source>
        <dbReference type="PROSITE" id="PS51471"/>
    </source>
</evidence>
<sequence>MAKARHARPPPRKSSSSTLVFTSLLVLSVLVLVLLALGIVSIPSTSSSSSHKAHDLTSIVHTTVHRVRTSSGTFLPRGRDKIIRAIEKRIADFTFIPVEHGEGLQVLHYQVGQKYEPHFDYFLDEFNTVNGGQRIATVLMYLSDVEEGGETVFPSAKGNFSAVPYWNELSECGKGGLSVRPKMGDALLFWSMKPDAALDPSSLHEGISGQLQNGCVLMNIKLEDSTMLLRSNVFASRWAAYPFVTSAEYSDLVCAKQ</sequence>